<gene>
    <name evidence="2" type="ORF">AVDCRST_MAG59-3354</name>
</gene>
<feature type="compositionally biased region" description="Low complexity" evidence="1">
    <location>
        <begin position="99"/>
        <end position="108"/>
    </location>
</feature>
<sequence length="420" mass="43990">GRARSPGGGRRWDRPGRNGGSHGPLGPADDRPRRASRPHLRLRALGGHRPANDRRCRPNRPARGVGGRRGIARLRGAPRHRAGLDAALPVVRPALHRAPGGARAGAVSPAPPPRPGLLRGSRHSPRRSDGAAPAEPVAGAGGWAGAPRPDRRDTPRPRLAGRRAAGSPLWGVRGLRRRLRLPRRRSRNRPRAESPPAGRPPGRLPPAGSVGRPGRGAGGSPGADPARPRPPRLGRADAVRVDAFGRGCIAGARPGGAADRRRPPPGDAGVGAAGAGGAAAARLRAEADVPLGGRTGSFAADPPRGRRAAGRSRYRPRRRGRRPPLGAGRGRARPDRPGSAQQRHQARPGGTCRGPPSPGRADHVAHHRRRRGRVRPQHPGRGWGSRAAGNGRAGGQDRRQAGDHRRAGGRDAGRCRGARM</sequence>
<feature type="compositionally biased region" description="Basic residues" evidence="1">
    <location>
        <begin position="174"/>
        <end position="189"/>
    </location>
</feature>
<feature type="region of interest" description="Disordered" evidence="1">
    <location>
        <begin position="99"/>
        <end position="420"/>
    </location>
</feature>
<dbReference type="EMBL" id="CADCWF010000239">
    <property type="protein sequence ID" value="CAA9569417.1"/>
    <property type="molecule type" value="Genomic_DNA"/>
</dbReference>
<accession>A0A6J4V560</accession>
<name>A0A6J4V560_9BACT</name>
<organism evidence="2">
    <name type="scientific">uncultured Thermomicrobiales bacterium</name>
    <dbReference type="NCBI Taxonomy" id="1645740"/>
    <lineage>
        <taxon>Bacteria</taxon>
        <taxon>Pseudomonadati</taxon>
        <taxon>Thermomicrobiota</taxon>
        <taxon>Thermomicrobia</taxon>
        <taxon>Thermomicrobiales</taxon>
        <taxon>environmental samples</taxon>
    </lineage>
</organism>
<feature type="compositionally biased region" description="Low complexity" evidence="1">
    <location>
        <begin position="379"/>
        <end position="390"/>
    </location>
</feature>
<feature type="non-terminal residue" evidence="2">
    <location>
        <position position="1"/>
    </location>
</feature>
<dbReference type="AlphaFoldDB" id="A0A6J4V560"/>
<feature type="compositionally biased region" description="Basic residues" evidence="1">
    <location>
        <begin position="305"/>
        <end position="322"/>
    </location>
</feature>
<feature type="region of interest" description="Disordered" evidence="1">
    <location>
        <begin position="1"/>
        <end position="78"/>
    </location>
</feature>
<feature type="compositionally biased region" description="Basic and acidic residues" evidence="1">
    <location>
        <begin position="395"/>
        <end position="414"/>
    </location>
</feature>
<reference evidence="2" key="1">
    <citation type="submission" date="2020-02" db="EMBL/GenBank/DDBJ databases">
        <authorList>
            <person name="Meier V. D."/>
        </authorList>
    </citation>
    <scope>NUCLEOTIDE SEQUENCE</scope>
    <source>
        <strain evidence="2">AVDCRST_MAG59</strain>
    </source>
</reference>
<evidence type="ECO:0000256" key="1">
    <source>
        <dbReference type="SAM" id="MobiDB-lite"/>
    </source>
</evidence>
<proteinExistence type="predicted"/>
<feature type="compositionally biased region" description="Gly residues" evidence="1">
    <location>
        <begin position="211"/>
        <end position="221"/>
    </location>
</feature>
<evidence type="ECO:0000313" key="2">
    <source>
        <dbReference type="EMBL" id="CAA9569417.1"/>
    </source>
</evidence>
<feature type="compositionally biased region" description="Basic residues" evidence="1">
    <location>
        <begin position="365"/>
        <end position="378"/>
    </location>
</feature>
<protein>
    <submittedName>
        <fullName evidence="2">Uncharacterized protein</fullName>
    </submittedName>
</protein>
<feature type="compositionally biased region" description="Gly residues" evidence="1">
    <location>
        <begin position="268"/>
        <end position="277"/>
    </location>
</feature>
<feature type="non-terminal residue" evidence="2">
    <location>
        <position position="420"/>
    </location>
</feature>